<dbReference type="Proteomes" id="UP000494252">
    <property type="component" value="Unassembled WGS sequence"/>
</dbReference>
<protein>
    <submittedName>
        <fullName evidence="2">Uncharacterized protein</fullName>
    </submittedName>
</protein>
<name>A0A6J5GBG6_9BURK</name>
<feature type="compositionally biased region" description="Polar residues" evidence="1">
    <location>
        <begin position="67"/>
        <end position="82"/>
    </location>
</feature>
<dbReference type="EMBL" id="CADIKI010000012">
    <property type="protein sequence ID" value="CAB3797143.1"/>
    <property type="molecule type" value="Genomic_DNA"/>
</dbReference>
<accession>A0A6J5GBG6</accession>
<proteinExistence type="predicted"/>
<feature type="region of interest" description="Disordered" evidence="1">
    <location>
        <begin position="60"/>
        <end position="82"/>
    </location>
</feature>
<organism evidence="2 3">
    <name type="scientific">Paraburkholderia fynbosensis</name>
    <dbReference type="NCBI Taxonomy" id="1200993"/>
    <lineage>
        <taxon>Bacteria</taxon>
        <taxon>Pseudomonadati</taxon>
        <taxon>Pseudomonadota</taxon>
        <taxon>Betaproteobacteria</taxon>
        <taxon>Burkholderiales</taxon>
        <taxon>Burkholderiaceae</taxon>
        <taxon>Paraburkholderia</taxon>
    </lineage>
</organism>
<sequence>MHCEHVTPPFGSNEMEKMGGATAPKGNYISSIRLPQTYEVPVPTGKPDDVIPSRERVIVSCAPNPTRPNRGSKTPHQNSSEK</sequence>
<keyword evidence="3" id="KW-1185">Reference proteome</keyword>
<gene>
    <name evidence="2" type="ORF">LMG27177_04193</name>
</gene>
<dbReference type="AlphaFoldDB" id="A0A6J5GBG6"/>
<reference evidence="2 3" key="1">
    <citation type="submission" date="2020-04" db="EMBL/GenBank/DDBJ databases">
        <authorList>
            <person name="De Canck E."/>
        </authorList>
    </citation>
    <scope>NUCLEOTIDE SEQUENCE [LARGE SCALE GENOMIC DNA]</scope>
    <source>
        <strain evidence="2 3">LMG 27177</strain>
    </source>
</reference>
<evidence type="ECO:0000256" key="1">
    <source>
        <dbReference type="SAM" id="MobiDB-lite"/>
    </source>
</evidence>
<evidence type="ECO:0000313" key="2">
    <source>
        <dbReference type="EMBL" id="CAB3797143.1"/>
    </source>
</evidence>
<feature type="region of interest" description="Disordered" evidence="1">
    <location>
        <begin position="1"/>
        <end position="28"/>
    </location>
</feature>
<evidence type="ECO:0000313" key="3">
    <source>
        <dbReference type="Proteomes" id="UP000494252"/>
    </source>
</evidence>